<dbReference type="PANTHER" id="PTHR13932:SF5">
    <property type="entry name" value="RADICAL S-ADENOSYL METHIONINE DOMAIN-CONTAINING PROTEIN 1, MITOCHONDRIAL"/>
    <property type="match status" value="1"/>
</dbReference>
<evidence type="ECO:0000313" key="12">
    <source>
        <dbReference type="EMBL" id="SDJ98178.1"/>
    </source>
</evidence>
<keyword evidence="13" id="KW-1185">Reference proteome</keyword>
<evidence type="ECO:0000256" key="3">
    <source>
        <dbReference type="ARBA" id="ARBA00017228"/>
    </source>
</evidence>
<evidence type="ECO:0000256" key="7">
    <source>
        <dbReference type="ARBA" id="ARBA00023004"/>
    </source>
</evidence>
<dbReference type="InterPro" id="IPR058240">
    <property type="entry name" value="rSAM_sf"/>
</dbReference>
<keyword evidence="7 10" id="KW-0408">Iron</keyword>
<keyword evidence="9 10" id="KW-0143">Chaperone</keyword>
<protein>
    <recommendedName>
        <fullName evidence="3 10">Heme chaperone HemW</fullName>
    </recommendedName>
</protein>
<evidence type="ECO:0000256" key="10">
    <source>
        <dbReference type="RuleBase" id="RU364116"/>
    </source>
</evidence>
<dbReference type="InterPro" id="IPR010723">
    <property type="entry name" value="HemN_C"/>
</dbReference>
<dbReference type="GO" id="GO:0051539">
    <property type="term" value="F:4 iron, 4 sulfur cluster binding"/>
    <property type="evidence" value="ECO:0007669"/>
    <property type="project" value="UniProtKB-UniRule"/>
</dbReference>
<evidence type="ECO:0000313" key="13">
    <source>
        <dbReference type="Proteomes" id="UP000199328"/>
    </source>
</evidence>
<dbReference type="SFLD" id="SFLDG01065">
    <property type="entry name" value="anaerobic_coproporphyrinogen-I"/>
    <property type="match status" value="1"/>
</dbReference>
<dbReference type="CDD" id="cd01335">
    <property type="entry name" value="Radical_SAM"/>
    <property type="match status" value="1"/>
</dbReference>
<dbReference type="SMART" id="SM00729">
    <property type="entry name" value="Elp3"/>
    <property type="match status" value="1"/>
</dbReference>
<dbReference type="Pfam" id="PF06969">
    <property type="entry name" value="HemN_C"/>
    <property type="match status" value="1"/>
</dbReference>
<dbReference type="SFLD" id="SFLDS00029">
    <property type="entry name" value="Radical_SAM"/>
    <property type="match status" value="1"/>
</dbReference>
<evidence type="ECO:0000256" key="8">
    <source>
        <dbReference type="ARBA" id="ARBA00023014"/>
    </source>
</evidence>
<dbReference type="InterPro" id="IPR006638">
    <property type="entry name" value="Elp3/MiaA/NifB-like_rSAM"/>
</dbReference>
<reference evidence="13" key="1">
    <citation type="submission" date="2016-10" db="EMBL/GenBank/DDBJ databases">
        <authorList>
            <person name="Varghese N."/>
            <person name="Submissions S."/>
        </authorList>
    </citation>
    <scope>NUCLEOTIDE SEQUENCE [LARGE SCALE GENOMIC DNA]</scope>
    <source>
        <strain evidence="13">CGMCC 1.10789</strain>
    </source>
</reference>
<dbReference type="STRING" id="990712.SAMN05216257_101195"/>
<dbReference type="Proteomes" id="UP000199328">
    <property type="component" value="Unassembled WGS sequence"/>
</dbReference>
<dbReference type="InterPro" id="IPR007197">
    <property type="entry name" value="rSAM"/>
</dbReference>
<name>A0A1G8Y5R5_9RHOB</name>
<evidence type="ECO:0000256" key="4">
    <source>
        <dbReference type="ARBA" id="ARBA00022617"/>
    </source>
</evidence>
<keyword evidence="6 10" id="KW-0479">Metal-binding</keyword>
<dbReference type="NCBIfam" id="TIGR00539">
    <property type="entry name" value="hemN_rel"/>
    <property type="match status" value="1"/>
</dbReference>
<evidence type="ECO:0000256" key="9">
    <source>
        <dbReference type="ARBA" id="ARBA00023186"/>
    </source>
</evidence>
<keyword evidence="5 10" id="KW-0949">S-adenosyl-L-methionine</keyword>
<feature type="domain" description="Radical SAM core" evidence="11">
    <location>
        <begin position="16"/>
        <end position="252"/>
    </location>
</feature>
<dbReference type="GO" id="GO:0046872">
    <property type="term" value="F:metal ion binding"/>
    <property type="evidence" value="ECO:0007669"/>
    <property type="project" value="UniProtKB-UniRule"/>
</dbReference>
<dbReference type="InterPro" id="IPR034505">
    <property type="entry name" value="Coproporphyrinogen-III_oxidase"/>
</dbReference>
<evidence type="ECO:0000256" key="1">
    <source>
        <dbReference type="ARBA" id="ARBA00001966"/>
    </source>
</evidence>
<evidence type="ECO:0000256" key="2">
    <source>
        <dbReference type="ARBA" id="ARBA00006100"/>
    </source>
</evidence>
<dbReference type="PANTHER" id="PTHR13932">
    <property type="entry name" value="COPROPORPHYRINIGEN III OXIDASE"/>
    <property type="match status" value="1"/>
</dbReference>
<dbReference type="Pfam" id="PF04055">
    <property type="entry name" value="Radical_SAM"/>
    <property type="match status" value="1"/>
</dbReference>
<evidence type="ECO:0000256" key="5">
    <source>
        <dbReference type="ARBA" id="ARBA00022691"/>
    </source>
</evidence>
<keyword evidence="8 10" id="KW-0411">Iron-sulfur</keyword>
<dbReference type="PROSITE" id="PS51918">
    <property type="entry name" value="RADICAL_SAM"/>
    <property type="match status" value="1"/>
</dbReference>
<comment type="function">
    <text evidence="10">Probably acts as a heme chaperone, transferring heme to an unknown acceptor. Binds one molecule of heme per monomer, possibly covalently. Binds 1 [4Fe-4S] cluster. The cluster is coordinated with 3 cysteines and an exchangeable S-adenosyl-L-methionine.</text>
</comment>
<comment type="subcellular location">
    <subcellularLocation>
        <location evidence="10">Cytoplasm</location>
    </subcellularLocation>
</comment>
<dbReference type="SFLD" id="SFLDF00562">
    <property type="entry name" value="HemN-like__clustered_with_heat"/>
    <property type="match status" value="1"/>
</dbReference>
<dbReference type="GO" id="GO:0004109">
    <property type="term" value="F:coproporphyrinogen oxidase activity"/>
    <property type="evidence" value="ECO:0007669"/>
    <property type="project" value="InterPro"/>
</dbReference>
<dbReference type="EMBL" id="FNFV01000001">
    <property type="protein sequence ID" value="SDJ98178.1"/>
    <property type="molecule type" value="Genomic_DNA"/>
</dbReference>
<dbReference type="SUPFAM" id="SSF102114">
    <property type="entry name" value="Radical SAM enzymes"/>
    <property type="match status" value="1"/>
</dbReference>
<keyword evidence="10" id="KW-0004">4Fe-4S</keyword>
<dbReference type="InterPro" id="IPR004559">
    <property type="entry name" value="HemW-like"/>
</dbReference>
<keyword evidence="10" id="KW-0963">Cytoplasm</keyword>
<dbReference type="Gene3D" id="3.20.20.70">
    <property type="entry name" value="Aldolase class I"/>
    <property type="match status" value="1"/>
</dbReference>
<dbReference type="InterPro" id="IPR013785">
    <property type="entry name" value="Aldolase_TIM"/>
</dbReference>
<sequence length="399" mass="43924">MPEPLRNLSTPASVENWQTAGFGLYVHWPFCQAKCPYCDFNSHVVANVDQSRWRAALRAEIARYGNELSGRRLDSIFFGGGTPSLMEPETVADVIEAAFSAWEPASGIEITLEANPTSAEARRFRGYADAGVNRLSIGVQSLDDAALKLLGRLHSAEEALAALKLARGIFARVSFDLIYARQHQTLEDWREELTRAIGLGPDHLSLYQLTIEDGTAFGDRLRRGRLPGLPDDDLAAEMYLLTQDICAAAGLPAYEISNHARPGFEGRHNLIYWRQGDYVGVGPGAHGRFTREGRRLATETPLQPGAWLEAVETRGSGETLRAEIGPEEQAGDYLMMSLRLAEGCDLGRLASFNAWEPDQAILETLVGEELLRLDSGRLRLTGRGRPVLNAILRELLPDG</sequence>
<accession>A0A1G8Y5R5</accession>
<proteinExistence type="inferred from homology"/>
<comment type="cofactor">
    <cofactor evidence="1">
        <name>[4Fe-4S] cluster</name>
        <dbReference type="ChEBI" id="CHEBI:49883"/>
    </cofactor>
</comment>
<dbReference type="AlphaFoldDB" id="A0A1G8Y5R5"/>
<organism evidence="12 13">
    <name type="scientific">Meinhardsimonia xiamenensis</name>
    <dbReference type="NCBI Taxonomy" id="990712"/>
    <lineage>
        <taxon>Bacteria</taxon>
        <taxon>Pseudomonadati</taxon>
        <taxon>Pseudomonadota</taxon>
        <taxon>Alphaproteobacteria</taxon>
        <taxon>Rhodobacterales</taxon>
        <taxon>Paracoccaceae</taxon>
        <taxon>Meinhardsimonia</taxon>
    </lineage>
</organism>
<dbReference type="GO" id="GO:0005737">
    <property type="term" value="C:cytoplasm"/>
    <property type="evidence" value="ECO:0007669"/>
    <property type="project" value="UniProtKB-SubCell"/>
</dbReference>
<dbReference type="SFLD" id="SFLDF00288">
    <property type="entry name" value="HemN-like__clustered_with_nucl"/>
    <property type="match status" value="1"/>
</dbReference>
<evidence type="ECO:0000259" key="11">
    <source>
        <dbReference type="PROSITE" id="PS51918"/>
    </source>
</evidence>
<gene>
    <name evidence="12" type="ORF">SAMN05216257_101195</name>
</gene>
<dbReference type="GO" id="GO:0006779">
    <property type="term" value="P:porphyrin-containing compound biosynthetic process"/>
    <property type="evidence" value="ECO:0007669"/>
    <property type="project" value="InterPro"/>
</dbReference>
<evidence type="ECO:0000256" key="6">
    <source>
        <dbReference type="ARBA" id="ARBA00022723"/>
    </source>
</evidence>
<keyword evidence="4 10" id="KW-0349">Heme</keyword>
<comment type="similarity">
    <text evidence="2">Belongs to the anaerobic coproporphyrinogen-III oxidase family. HemW subfamily.</text>
</comment>